<evidence type="ECO:0000259" key="6">
    <source>
        <dbReference type="Pfam" id="PF01258"/>
    </source>
</evidence>
<dbReference type="GO" id="GO:0008270">
    <property type="term" value="F:zinc ion binding"/>
    <property type="evidence" value="ECO:0007669"/>
    <property type="project" value="UniProtKB-KW"/>
</dbReference>
<proteinExistence type="predicted"/>
<evidence type="ECO:0000256" key="2">
    <source>
        <dbReference type="ARBA" id="ARBA00022771"/>
    </source>
</evidence>
<evidence type="ECO:0000256" key="4">
    <source>
        <dbReference type="PROSITE-ProRule" id="PRU00510"/>
    </source>
</evidence>
<feature type="zinc finger region" description="dksA C4-type" evidence="4">
    <location>
        <begin position="87"/>
        <end position="111"/>
    </location>
</feature>
<feature type="compositionally biased region" description="Basic and acidic residues" evidence="5">
    <location>
        <begin position="118"/>
        <end position="129"/>
    </location>
</feature>
<evidence type="ECO:0000256" key="5">
    <source>
        <dbReference type="SAM" id="MobiDB-lite"/>
    </source>
</evidence>
<evidence type="ECO:0000256" key="1">
    <source>
        <dbReference type="ARBA" id="ARBA00022723"/>
    </source>
</evidence>
<reference evidence="7 8" key="1">
    <citation type="journal article" date="2015" name="Stand. Genomic Sci.">
        <title>Genomic Encyclopedia of Bacterial and Archaeal Type Strains, Phase III: the genomes of soil and plant-associated and newly described type strains.</title>
        <authorList>
            <person name="Whitman W.B."/>
            <person name="Woyke T."/>
            <person name="Klenk H.P."/>
            <person name="Zhou Y."/>
            <person name="Lilburn T.G."/>
            <person name="Beck B.J."/>
            <person name="De Vos P."/>
            <person name="Vandamme P."/>
            <person name="Eisen J.A."/>
            <person name="Garrity G."/>
            <person name="Hugenholtz P."/>
            <person name="Kyrpides N.C."/>
        </authorList>
    </citation>
    <scope>NUCLEOTIDE SEQUENCE [LARGE SCALE GENOMIC DNA]</scope>
    <source>
        <strain evidence="7 8">VKM Ac-2572</strain>
    </source>
</reference>
<dbReference type="RefSeq" id="WP_132213125.1">
    <property type="nucleotide sequence ID" value="NZ_SLWN01000013.1"/>
</dbReference>
<evidence type="ECO:0000313" key="7">
    <source>
        <dbReference type="EMBL" id="TCO19643.1"/>
    </source>
</evidence>
<feature type="domain" description="Zinc finger DksA/TraR C4-type" evidence="6">
    <location>
        <begin position="82"/>
        <end position="112"/>
    </location>
</feature>
<evidence type="ECO:0000256" key="3">
    <source>
        <dbReference type="ARBA" id="ARBA00022833"/>
    </source>
</evidence>
<dbReference type="InterPro" id="IPR000962">
    <property type="entry name" value="Znf_DskA_TraR"/>
</dbReference>
<sequence length="169" mass="18466">MTDLHQVAPSSAPRDRQTVDLGSYRTELEHQRRFRLDQLTELAYEAPAASAGAQGEVRATLMRGARTALADIDAALFRLAIGRFGICQRCGRAITADRLEALPMASRCLRCQYLKDSEDPHVEPGRDEPQCTATTGPASASQCPDPVARDIVQVWGEDSFPASDPPANW</sequence>
<keyword evidence="3" id="KW-0862">Zinc</keyword>
<dbReference type="OrthoDB" id="1121111at2"/>
<dbReference type="PROSITE" id="PS51128">
    <property type="entry name" value="ZF_DKSA_2"/>
    <property type="match status" value="1"/>
</dbReference>
<accession>A0A4R2H3C8</accession>
<keyword evidence="1" id="KW-0479">Metal-binding</keyword>
<name>A0A4R2H3C8_9ACTN</name>
<dbReference type="PANTHER" id="PTHR33823">
    <property type="entry name" value="RNA POLYMERASE-BINDING TRANSCRIPTION FACTOR DKSA-RELATED"/>
    <property type="match status" value="1"/>
</dbReference>
<feature type="region of interest" description="Disordered" evidence="5">
    <location>
        <begin position="118"/>
        <end position="145"/>
    </location>
</feature>
<dbReference type="EMBL" id="SLWN01000013">
    <property type="protein sequence ID" value="TCO19643.1"/>
    <property type="molecule type" value="Genomic_DNA"/>
</dbReference>
<comment type="caution">
    <text evidence="7">The sequence shown here is derived from an EMBL/GenBank/DDBJ whole genome shotgun (WGS) entry which is preliminary data.</text>
</comment>
<feature type="compositionally biased region" description="Polar residues" evidence="5">
    <location>
        <begin position="131"/>
        <end position="142"/>
    </location>
</feature>
<dbReference type="SUPFAM" id="SSF57716">
    <property type="entry name" value="Glucocorticoid receptor-like (DNA-binding domain)"/>
    <property type="match status" value="1"/>
</dbReference>
<organism evidence="7 8">
    <name type="scientific">Kribbella steppae</name>
    <dbReference type="NCBI Taxonomy" id="2512223"/>
    <lineage>
        <taxon>Bacteria</taxon>
        <taxon>Bacillati</taxon>
        <taxon>Actinomycetota</taxon>
        <taxon>Actinomycetes</taxon>
        <taxon>Propionibacteriales</taxon>
        <taxon>Kribbellaceae</taxon>
        <taxon>Kribbella</taxon>
    </lineage>
</organism>
<protein>
    <submittedName>
        <fullName evidence="7">TraR/DksA family transcriptional regulator</fullName>
    </submittedName>
</protein>
<dbReference type="Pfam" id="PF01258">
    <property type="entry name" value="zf-dskA_traR"/>
    <property type="match status" value="1"/>
</dbReference>
<evidence type="ECO:0000313" key="8">
    <source>
        <dbReference type="Proteomes" id="UP000294508"/>
    </source>
</evidence>
<dbReference type="Gene3D" id="1.20.120.910">
    <property type="entry name" value="DksA, coiled-coil domain"/>
    <property type="match status" value="1"/>
</dbReference>
<gene>
    <name evidence="7" type="ORF">EV652_11342</name>
</gene>
<keyword evidence="2" id="KW-0863">Zinc-finger</keyword>
<dbReference type="PANTHER" id="PTHR33823:SF4">
    <property type="entry name" value="GENERAL STRESS PROTEIN 16O"/>
    <property type="match status" value="1"/>
</dbReference>
<dbReference type="AlphaFoldDB" id="A0A4R2H3C8"/>
<keyword evidence="8" id="KW-1185">Reference proteome</keyword>
<dbReference type="Proteomes" id="UP000294508">
    <property type="component" value="Unassembled WGS sequence"/>
</dbReference>